<dbReference type="AlphaFoldDB" id="A0ABD6AE98"/>
<reference evidence="5 6" key="1">
    <citation type="journal article" date="2019" name="Int. J. Syst. Evol. Microbiol.">
        <title>The Global Catalogue of Microorganisms (GCM) 10K type strain sequencing project: providing services to taxonomists for standard genome sequencing and annotation.</title>
        <authorList>
            <consortium name="The Broad Institute Genomics Platform"/>
            <consortium name="The Broad Institute Genome Sequencing Center for Infectious Disease"/>
            <person name="Wu L."/>
            <person name="Ma J."/>
        </authorList>
    </citation>
    <scope>NUCLEOTIDE SEQUENCE [LARGE SCALE GENOMIC DNA]</scope>
    <source>
        <strain evidence="5 6">PSR21</strain>
    </source>
</reference>
<keyword evidence="6" id="KW-1185">Reference proteome</keyword>
<dbReference type="Gene3D" id="1.10.10.10">
    <property type="entry name" value="Winged helix-like DNA-binding domain superfamily/Winged helix DNA-binding domain"/>
    <property type="match status" value="1"/>
</dbReference>
<accession>A0ABD6AE98</accession>
<keyword evidence="1" id="KW-0805">Transcription regulation</keyword>
<dbReference type="PANTHER" id="PTHR34236:SF1">
    <property type="entry name" value="DIMETHYL SULFOXIDE REDUCTASE TRANSCRIPTIONAL ACTIVATOR"/>
    <property type="match status" value="1"/>
</dbReference>
<evidence type="ECO:0000259" key="4">
    <source>
        <dbReference type="Pfam" id="PF15915"/>
    </source>
</evidence>
<gene>
    <name evidence="5" type="ORF">ACFQPE_17305</name>
</gene>
<keyword evidence="2" id="KW-0804">Transcription</keyword>
<evidence type="ECO:0000313" key="5">
    <source>
        <dbReference type="EMBL" id="MFC7318537.1"/>
    </source>
</evidence>
<evidence type="ECO:0000313" key="6">
    <source>
        <dbReference type="Proteomes" id="UP001596547"/>
    </source>
</evidence>
<dbReference type="Proteomes" id="UP001596547">
    <property type="component" value="Unassembled WGS sequence"/>
</dbReference>
<dbReference type="Pfam" id="PF04967">
    <property type="entry name" value="HTH_10"/>
    <property type="match status" value="1"/>
</dbReference>
<evidence type="ECO:0000256" key="2">
    <source>
        <dbReference type="ARBA" id="ARBA00023163"/>
    </source>
</evidence>
<dbReference type="GeneID" id="79317279"/>
<organism evidence="5 6">
    <name type="scientific">Halomarina halobia</name>
    <dbReference type="NCBI Taxonomy" id="3033386"/>
    <lineage>
        <taxon>Archaea</taxon>
        <taxon>Methanobacteriati</taxon>
        <taxon>Methanobacteriota</taxon>
        <taxon>Stenosarchaea group</taxon>
        <taxon>Halobacteria</taxon>
        <taxon>Halobacteriales</taxon>
        <taxon>Natronomonadaceae</taxon>
        <taxon>Halomarina</taxon>
    </lineage>
</organism>
<evidence type="ECO:0000259" key="3">
    <source>
        <dbReference type="Pfam" id="PF04967"/>
    </source>
</evidence>
<protein>
    <submittedName>
        <fullName evidence="5">Bacterio-opsin activator domain-containing protein</fullName>
    </submittedName>
</protein>
<dbReference type="Pfam" id="PF15915">
    <property type="entry name" value="BAT"/>
    <property type="match status" value="1"/>
</dbReference>
<feature type="domain" description="Bacterioopsin transcriptional activator GAF and HTH associated" evidence="4">
    <location>
        <begin position="10"/>
        <end position="160"/>
    </location>
</feature>
<comment type="caution">
    <text evidence="5">The sequence shown here is derived from an EMBL/GenBank/DDBJ whole genome shotgun (WGS) entry which is preliminary data.</text>
</comment>
<proteinExistence type="predicted"/>
<dbReference type="EMBL" id="JBHTBF010000003">
    <property type="protein sequence ID" value="MFC7318537.1"/>
    <property type="molecule type" value="Genomic_DNA"/>
</dbReference>
<dbReference type="InterPro" id="IPR031803">
    <property type="entry name" value="BAT_GAF/HTH-assoc"/>
</dbReference>
<feature type="domain" description="HTH bat-type" evidence="3">
    <location>
        <begin position="173"/>
        <end position="224"/>
    </location>
</feature>
<dbReference type="InterPro" id="IPR036388">
    <property type="entry name" value="WH-like_DNA-bd_sf"/>
</dbReference>
<dbReference type="InterPro" id="IPR007050">
    <property type="entry name" value="HTH_bacterioopsin"/>
</dbReference>
<dbReference type="RefSeq" id="WP_276306621.1">
    <property type="nucleotide sequence ID" value="NZ_CP119993.1"/>
</dbReference>
<dbReference type="PANTHER" id="PTHR34236">
    <property type="entry name" value="DIMETHYL SULFOXIDE REDUCTASE TRANSCRIPTIONAL ACTIVATOR"/>
    <property type="match status" value="1"/>
</dbReference>
<name>A0ABD6AE98_9EURY</name>
<evidence type="ECO:0000256" key="1">
    <source>
        <dbReference type="ARBA" id="ARBA00023015"/>
    </source>
</evidence>
<sequence length="235" mass="25819">MEAGTTRTTDPLVELEFRVRDRNCFFVEMSATLECLVHLEHFVNRSDGRLLEYFTIDGVAPDRVLSTVADAPAISDARLVSRGADGGLFEFVVSGRCVTTTLADAGAIAGTVAAERGTGRVVAVVPPHAEVRRVAETFRDRHPDSELVARRDSDRSIPVRTERGARATLADDLTERQREVLRTAYLSGYFAWPRASTADDCADALGIAQPTFSQHIRAAQERVFGRLFEPSAPER</sequence>